<sequence length="54" mass="6327">MPKLKSAKCFICRERIHRHDANRMSVIVGHRRGQRNAHREVHLRCSQEVPHSAS</sequence>
<comment type="caution">
    <text evidence="2">The sequence shown here is derived from an EMBL/GenBank/DDBJ whole genome shotgun (WGS) entry which is preliminary data.</text>
</comment>
<accession>A0A0F9NN39</accession>
<organism evidence="2">
    <name type="scientific">marine sediment metagenome</name>
    <dbReference type="NCBI Taxonomy" id="412755"/>
    <lineage>
        <taxon>unclassified sequences</taxon>
        <taxon>metagenomes</taxon>
        <taxon>ecological metagenomes</taxon>
    </lineage>
</organism>
<dbReference type="AlphaFoldDB" id="A0A0F9NN39"/>
<evidence type="ECO:0000313" key="2">
    <source>
        <dbReference type="EMBL" id="KKN19274.1"/>
    </source>
</evidence>
<name>A0A0F9NN39_9ZZZZ</name>
<protein>
    <submittedName>
        <fullName evidence="2">Uncharacterized protein</fullName>
    </submittedName>
</protein>
<proteinExistence type="predicted"/>
<feature type="region of interest" description="Disordered" evidence="1">
    <location>
        <begin position="30"/>
        <end position="54"/>
    </location>
</feature>
<gene>
    <name evidence="2" type="ORF">LCGC14_0947390</name>
</gene>
<dbReference type="EMBL" id="LAZR01003350">
    <property type="protein sequence ID" value="KKN19274.1"/>
    <property type="molecule type" value="Genomic_DNA"/>
</dbReference>
<reference evidence="2" key="1">
    <citation type="journal article" date="2015" name="Nature">
        <title>Complex archaea that bridge the gap between prokaryotes and eukaryotes.</title>
        <authorList>
            <person name="Spang A."/>
            <person name="Saw J.H."/>
            <person name="Jorgensen S.L."/>
            <person name="Zaremba-Niedzwiedzka K."/>
            <person name="Martijn J."/>
            <person name="Lind A.E."/>
            <person name="van Eijk R."/>
            <person name="Schleper C."/>
            <person name="Guy L."/>
            <person name="Ettema T.J."/>
        </authorList>
    </citation>
    <scope>NUCLEOTIDE SEQUENCE</scope>
</reference>
<evidence type="ECO:0000256" key="1">
    <source>
        <dbReference type="SAM" id="MobiDB-lite"/>
    </source>
</evidence>